<dbReference type="AlphaFoldDB" id="A0A1M4YNZ1"/>
<evidence type="ECO:0000256" key="1">
    <source>
        <dbReference type="ARBA" id="ARBA00011975"/>
    </source>
</evidence>
<dbReference type="GO" id="GO:0003886">
    <property type="term" value="F:DNA (cytosine-5-)-methyltransferase activity"/>
    <property type="evidence" value="ECO:0007669"/>
    <property type="project" value="UniProtKB-EC"/>
</dbReference>
<keyword evidence="2 6" id="KW-0489">Methyltransferase</keyword>
<evidence type="ECO:0000256" key="4">
    <source>
        <dbReference type="ARBA" id="ARBA00022691"/>
    </source>
</evidence>
<name>A0A1M4YNZ1_9FIRM</name>
<dbReference type="EC" id="2.1.1.37" evidence="1"/>
<dbReference type="GO" id="GO:0032259">
    <property type="term" value="P:methylation"/>
    <property type="evidence" value="ECO:0007669"/>
    <property type="project" value="UniProtKB-KW"/>
</dbReference>
<evidence type="ECO:0000313" key="8">
    <source>
        <dbReference type="Proteomes" id="UP000184114"/>
    </source>
</evidence>
<comment type="similarity">
    <text evidence="6">Belongs to the class I-like SAM-binding methyltransferase superfamily. C5-methyltransferase family.</text>
</comment>
<dbReference type="InterPro" id="IPR050390">
    <property type="entry name" value="C5-Methyltransferase"/>
</dbReference>
<evidence type="ECO:0000256" key="5">
    <source>
        <dbReference type="ARBA" id="ARBA00022747"/>
    </source>
</evidence>
<dbReference type="EMBL" id="FQTY01000018">
    <property type="protein sequence ID" value="SHF07357.1"/>
    <property type="molecule type" value="Genomic_DNA"/>
</dbReference>
<dbReference type="GeneID" id="90995476"/>
<dbReference type="PRINTS" id="PR00105">
    <property type="entry name" value="C5METTRFRASE"/>
</dbReference>
<dbReference type="InterPro" id="IPR029063">
    <property type="entry name" value="SAM-dependent_MTases_sf"/>
</dbReference>
<gene>
    <name evidence="7" type="ORF">SAMN02745784_02716</name>
</gene>
<dbReference type="SUPFAM" id="SSF53335">
    <property type="entry name" value="S-adenosyl-L-methionine-dependent methyltransferases"/>
    <property type="match status" value="1"/>
</dbReference>
<keyword evidence="4 6" id="KW-0949">S-adenosyl-L-methionine</keyword>
<evidence type="ECO:0000256" key="2">
    <source>
        <dbReference type="ARBA" id="ARBA00022603"/>
    </source>
</evidence>
<keyword evidence="5" id="KW-0680">Restriction system</keyword>
<dbReference type="PANTHER" id="PTHR10629:SF52">
    <property type="entry name" value="DNA (CYTOSINE-5)-METHYLTRANSFERASE 1"/>
    <property type="match status" value="1"/>
</dbReference>
<dbReference type="InterPro" id="IPR018117">
    <property type="entry name" value="C5_DNA_meth_AS"/>
</dbReference>
<dbReference type="PANTHER" id="PTHR10629">
    <property type="entry name" value="CYTOSINE-SPECIFIC METHYLTRANSFERASE"/>
    <property type="match status" value="1"/>
</dbReference>
<accession>A0A1M4YNZ1</accession>
<feature type="active site" evidence="6">
    <location>
        <position position="13"/>
    </location>
</feature>
<proteinExistence type="inferred from homology"/>
<protein>
    <recommendedName>
        <fullName evidence="1">DNA (cytosine-5-)-methyltransferase</fullName>
        <ecNumber evidence="1">2.1.1.37</ecNumber>
    </recommendedName>
</protein>
<sequence length="334" mass="36756">MPSVDLITGGSPCQDLSIAGERAGLAGERLGLFMEQVRITKEMRCKDGKGGKANHLIRPRYFLWENVPGAFSSAGGEDFRAVLEETAKIADSRISIPRPPKGLWKSVRCILGDEFSIAWRVLDAQYWGVPQRRKRIFLVADFGGHTAPKILFEQESLFGNIEKIQGKGKGTAITVEKSLDDSRGNKSINIEPIICLNDQGGERMDLTENITGTLRAGMVGNPPIVINKENINKIHKHQQELFENHGKDCRYNGPLNVAPTISASYGTGGNNVPLVSNSMDKKDYCISANIIGRQDYNGGNGCGFQEDISYNLTTNDIHAVYNTEKGYENKAYST</sequence>
<dbReference type="PROSITE" id="PS51679">
    <property type="entry name" value="SAM_MT_C5"/>
    <property type="match status" value="1"/>
</dbReference>
<evidence type="ECO:0000256" key="3">
    <source>
        <dbReference type="ARBA" id="ARBA00022679"/>
    </source>
</evidence>
<evidence type="ECO:0000313" key="7">
    <source>
        <dbReference type="EMBL" id="SHF07357.1"/>
    </source>
</evidence>
<keyword evidence="3 6" id="KW-0808">Transferase</keyword>
<dbReference type="RefSeq" id="WP_200778234.1">
    <property type="nucleotide sequence ID" value="NZ_FQTY01000018.1"/>
</dbReference>
<reference evidence="8" key="1">
    <citation type="submission" date="2016-11" db="EMBL/GenBank/DDBJ databases">
        <authorList>
            <person name="Varghese N."/>
            <person name="Submissions S."/>
        </authorList>
    </citation>
    <scope>NUCLEOTIDE SEQUENCE [LARGE SCALE GENOMIC DNA]</scope>
    <source>
        <strain evidence="8">DSM 18095</strain>
    </source>
</reference>
<keyword evidence="8" id="KW-1185">Reference proteome</keyword>
<dbReference type="Gene3D" id="3.40.50.150">
    <property type="entry name" value="Vaccinia Virus protein VP39"/>
    <property type="match status" value="1"/>
</dbReference>
<organism evidence="7 8">
    <name type="scientific">Tissierella praeacuta DSM 18095</name>
    <dbReference type="NCBI Taxonomy" id="1123404"/>
    <lineage>
        <taxon>Bacteria</taxon>
        <taxon>Bacillati</taxon>
        <taxon>Bacillota</taxon>
        <taxon>Tissierellia</taxon>
        <taxon>Tissierellales</taxon>
        <taxon>Tissierellaceae</taxon>
        <taxon>Tissierella</taxon>
    </lineage>
</organism>
<dbReference type="Pfam" id="PF00145">
    <property type="entry name" value="DNA_methylase"/>
    <property type="match status" value="2"/>
</dbReference>
<dbReference type="InterPro" id="IPR001525">
    <property type="entry name" value="C5_MeTfrase"/>
</dbReference>
<dbReference type="PROSITE" id="PS00094">
    <property type="entry name" value="C5_MTASE_1"/>
    <property type="match status" value="1"/>
</dbReference>
<dbReference type="Proteomes" id="UP000184114">
    <property type="component" value="Unassembled WGS sequence"/>
</dbReference>
<evidence type="ECO:0000256" key="6">
    <source>
        <dbReference type="PROSITE-ProRule" id="PRU01016"/>
    </source>
</evidence>
<dbReference type="STRING" id="1123404.SAMN02745784_02716"/>
<dbReference type="GO" id="GO:0009307">
    <property type="term" value="P:DNA restriction-modification system"/>
    <property type="evidence" value="ECO:0007669"/>
    <property type="project" value="UniProtKB-KW"/>
</dbReference>